<dbReference type="RefSeq" id="WP_380533102.1">
    <property type="nucleotide sequence ID" value="NZ_JBHFAB010000003.1"/>
</dbReference>
<dbReference type="Pfam" id="PF01471">
    <property type="entry name" value="PG_binding_1"/>
    <property type="match status" value="1"/>
</dbReference>
<dbReference type="Proteomes" id="UP001592531">
    <property type="component" value="Unassembled WGS sequence"/>
</dbReference>
<organism evidence="4 5">
    <name type="scientific">Streptacidiphilus cavernicola</name>
    <dbReference type="NCBI Taxonomy" id="3342716"/>
    <lineage>
        <taxon>Bacteria</taxon>
        <taxon>Bacillati</taxon>
        <taxon>Actinomycetota</taxon>
        <taxon>Actinomycetes</taxon>
        <taxon>Kitasatosporales</taxon>
        <taxon>Streptomycetaceae</taxon>
        <taxon>Streptacidiphilus</taxon>
    </lineage>
</organism>
<feature type="transmembrane region" description="Helical" evidence="2">
    <location>
        <begin position="53"/>
        <end position="73"/>
    </location>
</feature>
<evidence type="ECO:0000256" key="2">
    <source>
        <dbReference type="SAM" id="Phobius"/>
    </source>
</evidence>
<keyword evidence="2" id="KW-0472">Membrane</keyword>
<feature type="compositionally biased region" description="Low complexity" evidence="1">
    <location>
        <begin position="84"/>
        <end position="109"/>
    </location>
</feature>
<name>A0ABV6VQW3_9ACTN</name>
<evidence type="ECO:0000313" key="5">
    <source>
        <dbReference type="Proteomes" id="UP001592531"/>
    </source>
</evidence>
<feature type="region of interest" description="Disordered" evidence="1">
    <location>
        <begin position="194"/>
        <end position="224"/>
    </location>
</feature>
<evidence type="ECO:0000313" key="4">
    <source>
        <dbReference type="EMBL" id="MFC1416142.1"/>
    </source>
</evidence>
<keyword evidence="2" id="KW-1133">Transmembrane helix</keyword>
<dbReference type="SUPFAM" id="SSF47090">
    <property type="entry name" value="PGBD-like"/>
    <property type="match status" value="1"/>
</dbReference>
<feature type="region of interest" description="Disordered" evidence="1">
    <location>
        <begin position="1"/>
        <end position="48"/>
    </location>
</feature>
<accession>A0ABV6VQW3</accession>
<feature type="domain" description="Peptidoglycan binding-like" evidence="3">
    <location>
        <begin position="157"/>
        <end position="213"/>
    </location>
</feature>
<evidence type="ECO:0000259" key="3">
    <source>
        <dbReference type="Pfam" id="PF01471"/>
    </source>
</evidence>
<dbReference type="Gene3D" id="1.10.101.10">
    <property type="entry name" value="PGBD-like superfamily/PGBD"/>
    <property type="match status" value="1"/>
</dbReference>
<dbReference type="InterPro" id="IPR036365">
    <property type="entry name" value="PGBD-like_sf"/>
</dbReference>
<feature type="region of interest" description="Disordered" evidence="1">
    <location>
        <begin position="77"/>
        <end position="157"/>
    </location>
</feature>
<gene>
    <name evidence="4" type="ORF">ACEZDE_05750</name>
</gene>
<dbReference type="EMBL" id="JBHFAB010000003">
    <property type="protein sequence ID" value="MFC1416142.1"/>
    <property type="molecule type" value="Genomic_DNA"/>
</dbReference>
<dbReference type="InterPro" id="IPR002477">
    <property type="entry name" value="Peptidoglycan-bd-like"/>
</dbReference>
<proteinExistence type="predicted"/>
<protein>
    <submittedName>
        <fullName evidence="4">Peptidoglycan-binding protein</fullName>
    </submittedName>
</protein>
<reference evidence="4 5" key="1">
    <citation type="submission" date="2024-09" db="EMBL/GenBank/DDBJ databases">
        <authorList>
            <person name="Lee S.D."/>
        </authorList>
    </citation>
    <scope>NUCLEOTIDE SEQUENCE [LARGE SCALE GENOMIC DNA]</scope>
    <source>
        <strain evidence="4 5">N8-3</strain>
    </source>
</reference>
<keyword evidence="5" id="KW-1185">Reference proteome</keyword>
<evidence type="ECO:0000256" key="1">
    <source>
        <dbReference type="SAM" id="MobiDB-lite"/>
    </source>
</evidence>
<sequence>MESQPDLVRPYVAHLGRTAPDPAATPSVWEEDTADLPASAGEQRNRGTSRRQLGFALALLLAAAAALSVPALLGRQGAPAPGHRPGSSRAAAAGSAAAAPVPASPQPSANGRAGPTGSPSPGMPLPRPSGGPYSTSASISFAPVPGSADATLRPGDRGPAVTRLQHLLFDQGFTYVSATGVYDDATTRGVTQLQHDRGLAADPTGVYGPQSRASLDPDPTATTG</sequence>
<dbReference type="InterPro" id="IPR036366">
    <property type="entry name" value="PGBDSf"/>
</dbReference>
<comment type="caution">
    <text evidence="4">The sequence shown here is derived from an EMBL/GenBank/DDBJ whole genome shotgun (WGS) entry which is preliminary data.</text>
</comment>
<keyword evidence="2" id="KW-0812">Transmembrane</keyword>